<comment type="caution">
    <text evidence="1">The sequence shown here is derived from an EMBL/GenBank/DDBJ whole genome shotgun (WGS) entry which is preliminary data.</text>
</comment>
<dbReference type="AlphaFoldDB" id="A0A9D4FJ33"/>
<sequence length="115" mass="12942">MAANTHLFGDKKTNNWFKAYIGLNVTMERLTNFLCTELQKVHTVVGRSCGNCPIVNLIQCPTKPYCNNRKCNYCPFHKLQKTQPCPICDNGNIISYYNTDMVDLPGGTLVLKSGH</sequence>
<keyword evidence="2" id="KW-1185">Reference proteome</keyword>
<protein>
    <submittedName>
        <fullName evidence="1">Uncharacterized protein</fullName>
    </submittedName>
</protein>
<reference evidence="1" key="2">
    <citation type="submission" date="2020-11" db="EMBL/GenBank/DDBJ databases">
        <authorList>
            <person name="McCartney M.A."/>
            <person name="Auch B."/>
            <person name="Kono T."/>
            <person name="Mallez S."/>
            <person name="Becker A."/>
            <person name="Gohl D.M."/>
            <person name="Silverstein K.A.T."/>
            <person name="Koren S."/>
            <person name="Bechman K.B."/>
            <person name="Herman A."/>
            <person name="Abrahante J.E."/>
            <person name="Garbe J."/>
        </authorList>
    </citation>
    <scope>NUCLEOTIDE SEQUENCE</scope>
    <source>
        <strain evidence="1">Duluth1</strain>
        <tissue evidence="1">Whole animal</tissue>
    </source>
</reference>
<accession>A0A9D4FJ33</accession>
<gene>
    <name evidence="1" type="ORF">DPMN_152199</name>
</gene>
<organism evidence="1 2">
    <name type="scientific">Dreissena polymorpha</name>
    <name type="common">Zebra mussel</name>
    <name type="synonym">Mytilus polymorpha</name>
    <dbReference type="NCBI Taxonomy" id="45954"/>
    <lineage>
        <taxon>Eukaryota</taxon>
        <taxon>Metazoa</taxon>
        <taxon>Spiralia</taxon>
        <taxon>Lophotrochozoa</taxon>
        <taxon>Mollusca</taxon>
        <taxon>Bivalvia</taxon>
        <taxon>Autobranchia</taxon>
        <taxon>Heteroconchia</taxon>
        <taxon>Euheterodonta</taxon>
        <taxon>Imparidentia</taxon>
        <taxon>Neoheterodontei</taxon>
        <taxon>Myida</taxon>
        <taxon>Dreissenoidea</taxon>
        <taxon>Dreissenidae</taxon>
        <taxon>Dreissena</taxon>
    </lineage>
</organism>
<dbReference type="EMBL" id="JAIWYP010000007">
    <property type="protein sequence ID" value="KAH3798599.1"/>
    <property type="molecule type" value="Genomic_DNA"/>
</dbReference>
<proteinExistence type="predicted"/>
<evidence type="ECO:0000313" key="1">
    <source>
        <dbReference type="EMBL" id="KAH3798599.1"/>
    </source>
</evidence>
<reference evidence="1" key="1">
    <citation type="journal article" date="2019" name="bioRxiv">
        <title>The Genome of the Zebra Mussel, Dreissena polymorpha: A Resource for Invasive Species Research.</title>
        <authorList>
            <person name="McCartney M.A."/>
            <person name="Auch B."/>
            <person name="Kono T."/>
            <person name="Mallez S."/>
            <person name="Zhang Y."/>
            <person name="Obille A."/>
            <person name="Becker A."/>
            <person name="Abrahante J.E."/>
            <person name="Garbe J."/>
            <person name="Badalamenti J.P."/>
            <person name="Herman A."/>
            <person name="Mangelson H."/>
            <person name="Liachko I."/>
            <person name="Sullivan S."/>
            <person name="Sone E.D."/>
            <person name="Koren S."/>
            <person name="Silverstein K.A.T."/>
            <person name="Beckman K.B."/>
            <person name="Gohl D.M."/>
        </authorList>
    </citation>
    <scope>NUCLEOTIDE SEQUENCE</scope>
    <source>
        <strain evidence="1">Duluth1</strain>
        <tissue evidence="1">Whole animal</tissue>
    </source>
</reference>
<dbReference type="Proteomes" id="UP000828390">
    <property type="component" value="Unassembled WGS sequence"/>
</dbReference>
<evidence type="ECO:0000313" key="2">
    <source>
        <dbReference type="Proteomes" id="UP000828390"/>
    </source>
</evidence>
<name>A0A9D4FJ33_DREPO</name>